<evidence type="ECO:0000256" key="4">
    <source>
        <dbReference type="ARBA" id="ARBA00022837"/>
    </source>
</evidence>
<dbReference type="InterPro" id="IPR015919">
    <property type="entry name" value="Cadherin-like_sf"/>
</dbReference>
<dbReference type="CDD" id="cd11304">
    <property type="entry name" value="Cadherin_repeat"/>
    <property type="match status" value="1"/>
</dbReference>
<dbReference type="InterPro" id="IPR002126">
    <property type="entry name" value="Cadherin-like_dom"/>
</dbReference>
<evidence type="ECO:0000259" key="9">
    <source>
        <dbReference type="PROSITE" id="PS50268"/>
    </source>
</evidence>
<evidence type="ECO:0000256" key="1">
    <source>
        <dbReference type="ARBA" id="ARBA00004370"/>
    </source>
</evidence>
<keyword evidence="7" id="KW-0472">Membrane</keyword>
<dbReference type="GO" id="GO:0005509">
    <property type="term" value="F:calcium ion binding"/>
    <property type="evidence" value="ECO:0007669"/>
    <property type="project" value="UniProtKB-UniRule"/>
</dbReference>
<accession>A0A0B7C6Q2</accession>
<dbReference type="PANTHER" id="PTHR24025">
    <property type="entry name" value="DESMOGLEIN FAMILY MEMBER"/>
    <property type="match status" value="1"/>
</dbReference>
<dbReference type="GO" id="GO:0005911">
    <property type="term" value="C:cell-cell junction"/>
    <property type="evidence" value="ECO:0007669"/>
    <property type="project" value="TreeGrafter"/>
</dbReference>
<evidence type="ECO:0000256" key="5">
    <source>
        <dbReference type="ARBA" id="ARBA00022889"/>
    </source>
</evidence>
<feature type="non-terminal residue" evidence="10">
    <location>
        <position position="1"/>
    </location>
</feature>
<keyword evidence="2" id="KW-0812">Transmembrane</keyword>
<dbReference type="EMBL" id="HACG01053395">
    <property type="protein sequence ID" value="CEL00266.1"/>
    <property type="molecule type" value="Transcribed_RNA"/>
</dbReference>
<dbReference type="AlphaFoldDB" id="A0A0B7C6Q2"/>
<sequence length="68" mass="7352">QGAEIFKVMASDSDSLPNAIITYSIMGGNINNQFIIDPRDGILQVNAPLDREETSSYSLVIQAHDSGL</sequence>
<name>A0A0B7C6Q2_9EUPU</name>
<keyword evidence="5" id="KW-0130">Cell adhesion</keyword>
<evidence type="ECO:0000256" key="6">
    <source>
        <dbReference type="ARBA" id="ARBA00022989"/>
    </source>
</evidence>
<proteinExistence type="predicted"/>
<organism evidence="10">
    <name type="scientific">Arion vulgaris</name>
    <dbReference type="NCBI Taxonomy" id="1028688"/>
    <lineage>
        <taxon>Eukaryota</taxon>
        <taxon>Metazoa</taxon>
        <taxon>Spiralia</taxon>
        <taxon>Lophotrochozoa</taxon>
        <taxon>Mollusca</taxon>
        <taxon>Gastropoda</taxon>
        <taxon>Heterobranchia</taxon>
        <taxon>Euthyneura</taxon>
        <taxon>Panpulmonata</taxon>
        <taxon>Eupulmonata</taxon>
        <taxon>Stylommatophora</taxon>
        <taxon>Helicina</taxon>
        <taxon>Arionoidea</taxon>
        <taxon>Arionidae</taxon>
        <taxon>Arion</taxon>
    </lineage>
</organism>
<dbReference type="Pfam" id="PF00028">
    <property type="entry name" value="Cadherin"/>
    <property type="match status" value="1"/>
</dbReference>
<keyword evidence="4 8" id="KW-0106">Calcium</keyword>
<dbReference type="SUPFAM" id="SSF49313">
    <property type="entry name" value="Cadherin-like"/>
    <property type="match status" value="1"/>
</dbReference>
<keyword evidence="6" id="KW-1133">Transmembrane helix</keyword>
<dbReference type="Gene3D" id="2.60.40.60">
    <property type="entry name" value="Cadherins"/>
    <property type="match status" value="1"/>
</dbReference>
<dbReference type="InterPro" id="IPR050971">
    <property type="entry name" value="Cadherin-domain_protein"/>
</dbReference>
<evidence type="ECO:0000256" key="8">
    <source>
        <dbReference type="PROSITE-ProRule" id="PRU00043"/>
    </source>
</evidence>
<evidence type="ECO:0000256" key="2">
    <source>
        <dbReference type="ARBA" id="ARBA00022692"/>
    </source>
</evidence>
<feature type="non-terminal residue" evidence="10">
    <location>
        <position position="68"/>
    </location>
</feature>
<comment type="subcellular location">
    <subcellularLocation>
        <location evidence="1">Membrane</location>
    </subcellularLocation>
</comment>
<dbReference type="GO" id="GO:0016020">
    <property type="term" value="C:membrane"/>
    <property type="evidence" value="ECO:0007669"/>
    <property type="project" value="UniProtKB-SubCell"/>
</dbReference>
<keyword evidence="3" id="KW-0677">Repeat</keyword>
<evidence type="ECO:0000256" key="3">
    <source>
        <dbReference type="ARBA" id="ARBA00022737"/>
    </source>
</evidence>
<dbReference type="GO" id="GO:0007156">
    <property type="term" value="P:homophilic cell adhesion via plasma membrane adhesion molecules"/>
    <property type="evidence" value="ECO:0007669"/>
    <property type="project" value="InterPro"/>
</dbReference>
<feature type="domain" description="Cadherin" evidence="9">
    <location>
        <begin position="2"/>
        <end position="67"/>
    </location>
</feature>
<reference evidence="10" key="1">
    <citation type="submission" date="2014-12" db="EMBL/GenBank/DDBJ databases">
        <title>Insight into the proteome of Arion vulgaris.</title>
        <authorList>
            <person name="Aradska J."/>
            <person name="Bulat T."/>
            <person name="Smidak R."/>
            <person name="Sarate P."/>
            <person name="Gangsoo J."/>
            <person name="Sialana F."/>
            <person name="Bilban M."/>
            <person name="Lubec G."/>
        </authorList>
    </citation>
    <scope>NUCLEOTIDE SEQUENCE</scope>
    <source>
        <tissue evidence="10">Skin</tissue>
    </source>
</reference>
<dbReference type="PANTHER" id="PTHR24025:SF23">
    <property type="entry name" value="NEURAL-CADHERIN"/>
    <property type="match status" value="1"/>
</dbReference>
<evidence type="ECO:0000313" key="10">
    <source>
        <dbReference type="EMBL" id="CEL00266.1"/>
    </source>
</evidence>
<dbReference type="SMART" id="SM00112">
    <property type="entry name" value="CA"/>
    <property type="match status" value="1"/>
</dbReference>
<evidence type="ECO:0000256" key="7">
    <source>
        <dbReference type="ARBA" id="ARBA00023136"/>
    </source>
</evidence>
<dbReference type="PROSITE" id="PS50268">
    <property type="entry name" value="CADHERIN_2"/>
    <property type="match status" value="1"/>
</dbReference>
<protein>
    <recommendedName>
        <fullName evidence="9">Cadherin domain-containing protein</fullName>
    </recommendedName>
</protein>
<gene>
    <name evidence="10" type="primary">ORF223285</name>
</gene>